<sequence>MSITRTKECRTCGATEPRGWTEEKEFICSVCRNKTVGEVLGYRTLTAPRSMANKSHAAAMARAMAQDKRPAARGTQQDPTSDPMHILNPLNPISPVSPLNPLNDWDSSSHRQYEASSVSSVCDDSSRHTSHSSGYESSSSYDSGSDSSSYSSGGCD</sequence>
<organism evidence="2 3">
    <name type="scientific">Enterobacteria phage IME_EC2</name>
    <dbReference type="NCBI Taxonomy" id="1414766"/>
    <lineage>
        <taxon>Viruses</taxon>
        <taxon>Duplodnaviria</taxon>
        <taxon>Heunggongvirae</taxon>
        <taxon>Uroviricota</taxon>
        <taxon>Caudoviricetes</taxon>
        <taxon>Murrayvirus</taxon>
        <taxon>Murrayvirus EC2</taxon>
    </lineage>
</organism>
<protein>
    <submittedName>
        <fullName evidence="2">Uncharacterized protein</fullName>
    </submittedName>
</protein>
<evidence type="ECO:0000313" key="3">
    <source>
        <dbReference type="Proteomes" id="UP000030156"/>
    </source>
</evidence>
<feature type="region of interest" description="Disordered" evidence="1">
    <location>
        <begin position="53"/>
        <end position="156"/>
    </location>
</feature>
<accession>A0A0A0P1R7</accession>
<evidence type="ECO:0000256" key="1">
    <source>
        <dbReference type="SAM" id="MobiDB-lite"/>
    </source>
</evidence>
<dbReference type="EMBL" id="KF591601">
    <property type="protein sequence ID" value="AGZ17837.1"/>
    <property type="molecule type" value="Genomic_DNA"/>
</dbReference>
<gene>
    <name evidence="2" type="ORF">IME_EC2_46</name>
</gene>
<name>A0A0A0P1R7_9CAUD</name>
<evidence type="ECO:0000313" key="2">
    <source>
        <dbReference type="EMBL" id="AGZ17837.1"/>
    </source>
</evidence>
<dbReference type="Proteomes" id="UP000030156">
    <property type="component" value="Segment"/>
</dbReference>
<proteinExistence type="predicted"/>
<keyword evidence="3" id="KW-1185">Reference proteome</keyword>
<reference evidence="2 3" key="1">
    <citation type="submission" date="2013-08" db="EMBL/GenBank/DDBJ databases">
        <authorList>
            <person name="Tong Y."/>
            <person name="Hua Y."/>
            <person name="Mi Z."/>
            <person name="An X."/>
            <person name="Pei G."/>
            <person name="Wang W."/>
            <person name="Xu X."/>
            <person name="Li S."/>
        </authorList>
    </citation>
    <scope>NUCLEOTIDE SEQUENCE [LARGE SCALE GENOMIC DNA]</scope>
    <source>
        <strain evidence="2">Sewage</strain>
    </source>
</reference>
<feature type="compositionally biased region" description="Low complexity" evidence="1">
    <location>
        <begin position="131"/>
        <end position="156"/>
    </location>
</feature>